<dbReference type="SUPFAM" id="SSF53756">
    <property type="entry name" value="UDP-Glycosyltransferase/glycogen phosphorylase"/>
    <property type="match status" value="1"/>
</dbReference>
<evidence type="ECO:0000313" key="1">
    <source>
        <dbReference type="EMBL" id="KKK52114.1"/>
    </source>
</evidence>
<accession>A0A0F8YD92</accession>
<dbReference type="Gene3D" id="3.40.50.2000">
    <property type="entry name" value="Glycogen Phosphorylase B"/>
    <property type="match status" value="2"/>
</dbReference>
<reference evidence="1" key="1">
    <citation type="journal article" date="2015" name="Nature">
        <title>Complex archaea that bridge the gap between prokaryotes and eukaryotes.</title>
        <authorList>
            <person name="Spang A."/>
            <person name="Saw J.H."/>
            <person name="Jorgensen S.L."/>
            <person name="Zaremba-Niedzwiedzka K."/>
            <person name="Martijn J."/>
            <person name="Lind A.E."/>
            <person name="van Eijk R."/>
            <person name="Schleper C."/>
            <person name="Guy L."/>
            <person name="Ettema T.J."/>
        </authorList>
    </citation>
    <scope>NUCLEOTIDE SEQUENCE</scope>
</reference>
<protein>
    <recommendedName>
        <fullName evidence="2">Glycosyltransferase subfamily 4-like N-terminal domain-containing protein</fullName>
    </recommendedName>
</protein>
<dbReference type="EMBL" id="LAZR01067184">
    <property type="protein sequence ID" value="KKK52114.1"/>
    <property type="molecule type" value="Genomic_DNA"/>
</dbReference>
<proteinExistence type="predicted"/>
<feature type="non-terminal residue" evidence="1">
    <location>
        <position position="168"/>
    </location>
</feature>
<sequence>MKIFVDGSKRAAVSRMFSVWKKMGHDVVDTSKEADVQLSVIKINVKSGLPVVLRLDGIYYDKAENYNARNSDISRSHSMADAVVYQSKFSKVMCEKYLSKRKTKIYDIVYNGVDSSRWSNPREHDGINVVSCAKWRRWKRLRETIEIFIEFLKHYPESKLHIVGPMKR</sequence>
<evidence type="ECO:0008006" key="2">
    <source>
        <dbReference type="Google" id="ProtNLM"/>
    </source>
</evidence>
<organism evidence="1">
    <name type="scientific">marine sediment metagenome</name>
    <dbReference type="NCBI Taxonomy" id="412755"/>
    <lineage>
        <taxon>unclassified sequences</taxon>
        <taxon>metagenomes</taxon>
        <taxon>ecological metagenomes</taxon>
    </lineage>
</organism>
<comment type="caution">
    <text evidence="1">The sequence shown here is derived from an EMBL/GenBank/DDBJ whole genome shotgun (WGS) entry which is preliminary data.</text>
</comment>
<name>A0A0F8YD92_9ZZZZ</name>
<gene>
    <name evidence="1" type="ORF">LCGC14_3108160</name>
</gene>
<dbReference type="AlphaFoldDB" id="A0A0F8YD92"/>